<feature type="compositionally biased region" description="Basic and acidic residues" evidence="10">
    <location>
        <begin position="586"/>
        <end position="596"/>
    </location>
</feature>
<evidence type="ECO:0000313" key="13">
    <source>
        <dbReference type="EMBL" id="KAF9980437.1"/>
    </source>
</evidence>
<keyword evidence="5" id="KW-0378">Hydrolase</keyword>
<keyword evidence="14" id="KW-1185">Reference proteome</keyword>
<proteinExistence type="inferred from homology"/>
<evidence type="ECO:0000256" key="7">
    <source>
        <dbReference type="ARBA" id="ARBA00023015"/>
    </source>
</evidence>
<dbReference type="GO" id="GO:0040029">
    <property type="term" value="P:epigenetic regulation of gene expression"/>
    <property type="evidence" value="ECO:0007669"/>
    <property type="project" value="TreeGrafter"/>
</dbReference>
<feature type="compositionally biased region" description="Polar residues" evidence="10">
    <location>
        <begin position="667"/>
        <end position="688"/>
    </location>
</feature>
<feature type="domain" description="Arb2-like" evidence="12">
    <location>
        <begin position="332"/>
        <end position="559"/>
    </location>
</feature>
<keyword evidence="6" id="KW-0156">Chromatin regulator</keyword>
<keyword evidence="8" id="KW-0804">Transcription</keyword>
<dbReference type="InterPro" id="IPR000286">
    <property type="entry name" value="HDACs"/>
</dbReference>
<keyword evidence="7" id="KW-0805">Transcription regulation</keyword>
<evidence type="ECO:0000256" key="4">
    <source>
        <dbReference type="ARBA" id="ARBA00022491"/>
    </source>
</evidence>
<dbReference type="PRINTS" id="PR01270">
    <property type="entry name" value="HDASUPER"/>
</dbReference>
<evidence type="ECO:0000313" key="14">
    <source>
        <dbReference type="Proteomes" id="UP000749646"/>
    </source>
</evidence>
<accession>A0A9P6M8P7</accession>
<comment type="caution">
    <text evidence="13">The sequence shown here is derived from an EMBL/GenBank/DDBJ whole genome shotgun (WGS) entry which is preliminary data.</text>
</comment>
<dbReference type="Pfam" id="PF00850">
    <property type="entry name" value="Hist_deacetyl"/>
    <property type="match status" value="1"/>
</dbReference>
<dbReference type="Pfam" id="PF09757">
    <property type="entry name" value="Arb2-like"/>
    <property type="match status" value="1"/>
</dbReference>
<comment type="subcellular location">
    <subcellularLocation>
        <location evidence="1">Nucleus</location>
    </subcellularLocation>
</comment>
<dbReference type="OrthoDB" id="424012at2759"/>
<evidence type="ECO:0000259" key="12">
    <source>
        <dbReference type="Pfam" id="PF09757"/>
    </source>
</evidence>
<gene>
    <name evidence="13" type="primary">HDA1_1</name>
    <name evidence="13" type="ORF">BGZ65_005109</name>
</gene>
<feature type="compositionally biased region" description="Acidic residues" evidence="10">
    <location>
        <begin position="569"/>
        <end position="585"/>
    </location>
</feature>
<keyword evidence="4" id="KW-0678">Repressor</keyword>
<dbReference type="Gene3D" id="3.40.800.20">
    <property type="entry name" value="Histone deacetylase domain"/>
    <property type="match status" value="1"/>
</dbReference>
<dbReference type="InterPro" id="IPR019154">
    <property type="entry name" value="Arb2-like_domain"/>
</dbReference>
<dbReference type="GO" id="GO:0141221">
    <property type="term" value="F:histone deacetylase activity, hydrolytic mechanism"/>
    <property type="evidence" value="ECO:0007669"/>
    <property type="project" value="UniProtKB-EC"/>
</dbReference>
<dbReference type="InterPro" id="IPR023801">
    <property type="entry name" value="His_deacetylse_dom"/>
</dbReference>
<dbReference type="SUPFAM" id="SSF52768">
    <property type="entry name" value="Arginase/deacetylase"/>
    <property type="match status" value="1"/>
</dbReference>
<evidence type="ECO:0000256" key="1">
    <source>
        <dbReference type="ARBA" id="ARBA00004123"/>
    </source>
</evidence>
<dbReference type="EC" id="3.5.1.98" evidence="3"/>
<dbReference type="InterPro" id="IPR037138">
    <property type="entry name" value="His_deacetylse_dom_sf"/>
</dbReference>
<feature type="domain" description="Histone deacetylase" evidence="11">
    <location>
        <begin position="4"/>
        <end position="274"/>
    </location>
</feature>
<organism evidence="13 14">
    <name type="scientific">Modicella reniformis</name>
    <dbReference type="NCBI Taxonomy" id="1440133"/>
    <lineage>
        <taxon>Eukaryota</taxon>
        <taxon>Fungi</taxon>
        <taxon>Fungi incertae sedis</taxon>
        <taxon>Mucoromycota</taxon>
        <taxon>Mortierellomycotina</taxon>
        <taxon>Mortierellomycetes</taxon>
        <taxon>Mortierellales</taxon>
        <taxon>Mortierellaceae</taxon>
        <taxon>Modicella</taxon>
    </lineage>
</organism>
<protein>
    <recommendedName>
        <fullName evidence="3">histone deacetylase</fullName>
        <ecNumber evidence="3">3.5.1.98</ecNumber>
    </recommendedName>
</protein>
<feature type="region of interest" description="Disordered" evidence="10">
    <location>
        <begin position="561"/>
        <end position="604"/>
    </location>
</feature>
<evidence type="ECO:0000259" key="11">
    <source>
        <dbReference type="Pfam" id="PF00850"/>
    </source>
</evidence>
<evidence type="ECO:0000256" key="5">
    <source>
        <dbReference type="ARBA" id="ARBA00022801"/>
    </source>
</evidence>
<dbReference type="PANTHER" id="PTHR10625:SF5">
    <property type="entry name" value="HISTONE DEACETYLASE"/>
    <property type="match status" value="1"/>
</dbReference>
<name>A0A9P6M8P7_9FUNG</name>
<evidence type="ECO:0000256" key="3">
    <source>
        <dbReference type="ARBA" id="ARBA00012111"/>
    </source>
</evidence>
<evidence type="ECO:0000256" key="9">
    <source>
        <dbReference type="ARBA" id="ARBA00023242"/>
    </source>
</evidence>
<dbReference type="InterPro" id="IPR023696">
    <property type="entry name" value="Ureohydrolase_dom_sf"/>
</dbReference>
<evidence type="ECO:0000256" key="8">
    <source>
        <dbReference type="ARBA" id="ARBA00023163"/>
    </source>
</evidence>
<keyword evidence="9" id="KW-0539">Nucleus</keyword>
<sequence length="688" mass="75808">MIKISSREATTDELGLVHTETHIEKITKTSEMTKEDLFEMANNYNSIYLNNLSAFCARLSCGSLIELCRAVALGQVLNGLAIIRPPGHHAEPDEAGGFCLYNNVAIAARYLQNNHGLKKIFILDWDVHHGNGTQTAFYDDPDVVYCSIHRFDYGTFYPGDAIAAAHTAIGEGTGRGRTINIPWNSSGMGDSEYIYAFNKVIIPIIYEFAPDFVLVSAGFDAAQGDHIGQMLVTPAAYGHMTHMLKSLAGGKIILALEGGYNLDSIAVSGLACAKALLNDPIEPLGPIVPNELCVQTIHEVIEVHSRYWKSLPQTCTNPLDDPIQGHVAIGVDKILNAYRQSYLQERHEMIRMPRLESEQRKEFLENVLCTQEVVVRTSGTSNAVRSEKSIMLDTTSHYVDYIIDSGNELIDIVVPYQPSSDEDKTALKEKLLGQLSEIWDNFVSTTGYTGRRIILLASGFGCHAVVGFMNERQKEIVKYINCVTLVPGDDTLPLVAKRMGPWYVENSFVFLTNDHPVWERTQKANNRTGNLIRSEYPSGRLSELMDHLRCSIFEGIEGRLESLPPVPENDSDSDFKDEDLTTMETDETKIPVKSDEPVSNSIGARSTATTSFAHSIPQDGSTATVNATATATTSTSITDTVAPGVTRFERLNDPSSDPSALGRSSLRGWSTASPTTLSNTKRPVFQWQ</sequence>
<reference evidence="13" key="1">
    <citation type="journal article" date="2020" name="Fungal Divers.">
        <title>Resolving the Mortierellaceae phylogeny through synthesis of multi-gene phylogenetics and phylogenomics.</title>
        <authorList>
            <person name="Vandepol N."/>
            <person name="Liber J."/>
            <person name="Desiro A."/>
            <person name="Na H."/>
            <person name="Kennedy M."/>
            <person name="Barry K."/>
            <person name="Grigoriev I.V."/>
            <person name="Miller A.N."/>
            <person name="O'Donnell K."/>
            <person name="Stajich J.E."/>
            <person name="Bonito G."/>
        </authorList>
    </citation>
    <scope>NUCLEOTIDE SEQUENCE</scope>
    <source>
        <strain evidence="13">MES-2147</strain>
    </source>
</reference>
<dbReference type="Proteomes" id="UP000749646">
    <property type="component" value="Unassembled WGS sequence"/>
</dbReference>
<evidence type="ECO:0000256" key="10">
    <source>
        <dbReference type="SAM" id="MobiDB-lite"/>
    </source>
</evidence>
<evidence type="ECO:0000256" key="2">
    <source>
        <dbReference type="ARBA" id="ARBA00007738"/>
    </source>
</evidence>
<dbReference type="AlphaFoldDB" id="A0A9P6M8P7"/>
<feature type="region of interest" description="Disordered" evidence="10">
    <location>
        <begin position="648"/>
        <end position="688"/>
    </location>
</feature>
<dbReference type="PANTHER" id="PTHR10625">
    <property type="entry name" value="HISTONE DEACETYLASE HDAC1-RELATED"/>
    <property type="match status" value="1"/>
</dbReference>
<dbReference type="EMBL" id="JAAAHW010003846">
    <property type="protein sequence ID" value="KAF9980437.1"/>
    <property type="molecule type" value="Genomic_DNA"/>
</dbReference>
<comment type="similarity">
    <text evidence="2">Belongs to the histone deacetylase family. HD type 2 subfamily.</text>
</comment>
<dbReference type="GO" id="GO:0000118">
    <property type="term" value="C:histone deacetylase complex"/>
    <property type="evidence" value="ECO:0007669"/>
    <property type="project" value="TreeGrafter"/>
</dbReference>
<evidence type="ECO:0000256" key="6">
    <source>
        <dbReference type="ARBA" id="ARBA00022853"/>
    </source>
</evidence>